<dbReference type="Gene3D" id="3.90.180.10">
    <property type="entry name" value="Medium-chain alcohol dehydrogenases, catalytic domain"/>
    <property type="match status" value="1"/>
</dbReference>
<sequence>VGTFAVQLAKYFGAEVTRVCSTTNLESVKSLGADKVIDYTKEDFAKSGQTYDIIFDAVGKSSFSRCKNSLNQKGFFISLPARLVQLVPLLLQMLWTSKIGSKRAIMAIATNSAEDLIFLKELIEAGKIKSVIDRRCPLEQIAEAHRYVEKGHKKGNVVITVVG</sequence>
<dbReference type="CDD" id="cd08267">
    <property type="entry name" value="MDR1"/>
    <property type="match status" value="1"/>
</dbReference>
<dbReference type="EMBL" id="BARV01016118">
    <property type="protein sequence ID" value="GAI23313.1"/>
    <property type="molecule type" value="Genomic_DNA"/>
</dbReference>
<dbReference type="Gene3D" id="3.40.50.720">
    <property type="entry name" value="NAD(P)-binding Rossmann-like Domain"/>
    <property type="match status" value="1"/>
</dbReference>
<dbReference type="PANTHER" id="PTHR44013">
    <property type="entry name" value="ZINC-TYPE ALCOHOL DEHYDROGENASE-LIKE PROTEIN C16A3.02C"/>
    <property type="match status" value="1"/>
</dbReference>
<evidence type="ECO:0000313" key="1">
    <source>
        <dbReference type="EMBL" id="GAI23313.1"/>
    </source>
</evidence>
<organism evidence="1">
    <name type="scientific">marine sediment metagenome</name>
    <dbReference type="NCBI Taxonomy" id="412755"/>
    <lineage>
        <taxon>unclassified sequences</taxon>
        <taxon>metagenomes</taxon>
        <taxon>ecological metagenomes</taxon>
    </lineage>
</organism>
<proteinExistence type="predicted"/>
<dbReference type="Pfam" id="PF13602">
    <property type="entry name" value="ADH_zinc_N_2"/>
    <property type="match status" value="1"/>
</dbReference>
<evidence type="ECO:0008006" key="2">
    <source>
        <dbReference type="Google" id="ProtNLM"/>
    </source>
</evidence>
<dbReference type="InterPro" id="IPR052733">
    <property type="entry name" value="Chloroplast_QOR"/>
</dbReference>
<gene>
    <name evidence="1" type="ORF">S06H3_27742</name>
</gene>
<dbReference type="InterPro" id="IPR036291">
    <property type="entry name" value="NAD(P)-bd_dom_sf"/>
</dbReference>
<comment type="caution">
    <text evidence="1">The sequence shown here is derived from an EMBL/GenBank/DDBJ whole genome shotgun (WGS) entry which is preliminary data.</text>
</comment>
<accession>X1LW54</accession>
<dbReference type="AlphaFoldDB" id="X1LW54"/>
<feature type="non-terminal residue" evidence="1">
    <location>
        <position position="1"/>
    </location>
</feature>
<dbReference type="SUPFAM" id="SSF51735">
    <property type="entry name" value="NAD(P)-binding Rossmann-fold domains"/>
    <property type="match status" value="1"/>
</dbReference>
<name>X1LW54_9ZZZZ</name>
<reference evidence="1" key="1">
    <citation type="journal article" date="2014" name="Front. Microbiol.">
        <title>High frequency of phylogenetically diverse reductive dehalogenase-homologous genes in deep subseafloor sedimentary metagenomes.</title>
        <authorList>
            <person name="Kawai M."/>
            <person name="Futagami T."/>
            <person name="Toyoda A."/>
            <person name="Takaki Y."/>
            <person name="Nishi S."/>
            <person name="Hori S."/>
            <person name="Arai W."/>
            <person name="Tsubouchi T."/>
            <person name="Morono Y."/>
            <person name="Uchiyama I."/>
            <person name="Ito T."/>
            <person name="Fujiyama A."/>
            <person name="Inagaki F."/>
            <person name="Takami H."/>
        </authorList>
    </citation>
    <scope>NUCLEOTIDE SEQUENCE</scope>
    <source>
        <strain evidence="1">Expedition CK06-06</strain>
    </source>
</reference>
<dbReference type="PANTHER" id="PTHR44013:SF1">
    <property type="entry name" value="ZINC-TYPE ALCOHOL DEHYDROGENASE-LIKE PROTEIN C16A3.02C"/>
    <property type="match status" value="1"/>
</dbReference>
<protein>
    <recommendedName>
        <fullName evidence="2">Alcohol dehydrogenase-like C-terminal domain-containing protein</fullName>
    </recommendedName>
</protein>